<evidence type="ECO:0000313" key="3">
    <source>
        <dbReference type="WBParaSite" id="PSU_v2.g3797.t1"/>
    </source>
</evidence>
<dbReference type="AlphaFoldDB" id="A0A914YUH9"/>
<feature type="compositionally biased region" description="Low complexity" evidence="1">
    <location>
        <begin position="121"/>
        <end position="169"/>
    </location>
</feature>
<organism evidence="2 3">
    <name type="scientific">Panagrolaimus superbus</name>
    <dbReference type="NCBI Taxonomy" id="310955"/>
    <lineage>
        <taxon>Eukaryota</taxon>
        <taxon>Metazoa</taxon>
        <taxon>Ecdysozoa</taxon>
        <taxon>Nematoda</taxon>
        <taxon>Chromadorea</taxon>
        <taxon>Rhabditida</taxon>
        <taxon>Tylenchina</taxon>
        <taxon>Panagrolaimomorpha</taxon>
        <taxon>Panagrolaimoidea</taxon>
        <taxon>Panagrolaimidae</taxon>
        <taxon>Panagrolaimus</taxon>
    </lineage>
</organism>
<accession>A0A914YUH9</accession>
<evidence type="ECO:0000313" key="2">
    <source>
        <dbReference type="Proteomes" id="UP000887577"/>
    </source>
</evidence>
<name>A0A914YUH9_9BILA</name>
<dbReference type="WBParaSite" id="PSU_v2.g3797.t1">
    <property type="protein sequence ID" value="PSU_v2.g3797.t1"/>
    <property type="gene ID" value="PSU_v2.g3797"/>
</dbReference>
<keyword evidence="2" id="KW-1185">Reference proteome</keyword>
<protein>
    <submittedName>
        <fullName evidence="3">Uncharacterized protein</fullName>
    </submittedName>
</protein>
<dbReference type="Proteomes" id="UP000887577">
    <property type="component" value="Unplaced"/>
</dbReference>
<proteinExistence type="predicted"/>
<sequence>MCINYLCPVNIRDPNSNLKIYAMGSGCLKDLMKNCEINYIDFVDYDHCNPDDNVIANVCVKKTNKTSCDERFVDCLNKTKQDNPGLPFGWDHLGDIEWKPEVDGAENWNETANTVYPIPGATQTTTPLPTTLTATTTPRSTSTITTPVPSTTTSSATTTIPLTTTPTTALPTTTAAPSINSTTTIFLAFIFSIIKIVFN</sequence>
<evidence type="ECO:0000256" key="1">
    <source>
        <dbReference type="SAM" id="MobiDB-lite"/>
    </source>
</evidence>
<reference evidence="3" key="1">
    <citation type="submission" date="2022-11" db="UniProtKB">
        <authorList>
            <consortium name="WormBaseParasite"/>
        </authorList>
    </citation>
    <scope>IDENTIFICATION</scope>
</reference>
<feature type="region of interest" description="Disordered" evidence="1">
    <location>
        <begin position="117"/>
        <end position="169"/>
    </location>
</feature>